<dbReference type="AlphaFoldDB" id="A0A1V8TIY1"/>
<dbReference type="SUPFAM" id="SSF144232">
    <property type="entry name" value="HIT/MYND zinc finger-like"/>
    <property type="match status" value="1"/>
</dbReference>
<keyword evidence="2 4" id="KW-0863">Zinc-finger</keyword>
<name>A0A1V8TIY1_9PEZI</name>
<evidence type="ECO:0000313" key="6">
    <source>
        <dbReference type="EMBL" id="OQO11172.1"/>
    </source>
</evidence>
<comment type="caution">
    <text evidence="6">The sequence shown here is derived from an EMBL/GenBank/DDBJ whole genome shotgun (WGS) entry which is preliminary data.</text>
</comment>
<evidence type="ECO:0000313" key="7">
    <source>
        <dbReference type="Proteomes" id="UP000192596"/>
    </source>
</evidence>
<organism evidence="6 7">
    <name type="scientific">Cryoendolithus antarcticus</name>
    <dbReference type="NCBI Taxonomy" id="1507870"/>
    <lineage>
        <taxon>Eukaryota</taxon>
        <taxon>Fungi</taxon>
        <taxon>Dikarya</taxon>
        <taxon>Ascomycota</taxon>
        <taxon>Pezizomycotina</taxon>
        <taxon>Dothideomycetes</taxon>
        <taxon>Dothideomycetidae</taxon>
        <taxon>Cladosporiales</taxon>
        <taxon>Cladosporiaceae</taxon>
        <taxon>Cryoendolithus</taxon>
    </lineage>
</organism>
<dbReference type="Proteomes" id="UP000192596">
    <property type="component" value="Unassembled WGS sequence"/>
</dbReference>
<reference evidence="7" key="1">
    <citation type="submission" date="2017-03" db="EMBL/GenBank/DDBJ databases">
        <title>Genomes of endolithic fungi from Antarctica.</title>
        <authorList>
            <person name="Coleine C."/>
            <person name="Masonjones S."/>
            <person name="Stajich J.E."/>
        </authorList>
    </citation>
    <scope>NUCLEOTIDE SEQUENCE [LARGE SCALE GENOMIC DNA]</scope>
    <source>
        <strain evidence="7">CCFEE 5527</strain>
    </source>
</reference>
<dbReference type="Pfam" id="PF01753">
    <property type="entry name" value="zf-MYND"/>
    <property type="match status" value="1"/>
</dbReference>
<proteinExistence type="predicted"/>
<dbReference type="GO" id="GO:0008270">
    <property type="term" value="F:zinc ion binding"/>
    <property type="evidence" value="ECO:0007669"/>
    <property type="project" value="UniProtKB-KW"/>
</dbReference>
<dbReference type="EMBL" id="NAJO01000007">
    <property type="protein sequence ID" value="OQO11172.1"/>
    <property type="molecule type" value="Genomic_DNA"/>
</dbReference>
<keyword evidence="1" id="KW-0479">Metal-binding</keyword>
<dbReference type="OrthoDB" id="432970at2759"/>
<keyword evidence="7" id="KW-1185">Reference proteome</keyword>
<dbReference type="InterPro" id="IPR002893">
    <property type="entry name" value="Znf_MYND"/>
</dbReference>
<evidence type="ECO:0000256" key="1">
    <source>
        <dbReference type="ARBA" id="ARBA00022723"/>
    </source>
</evidence>
<evidence type="ECO:0000256" key="3">
    <source>
        <dbReference type="ARBA" id="ARBA00022833"/>
    </source>
</evidence>
<dbReference type="Gene3D" id="6.10.140.2220">
    <property type="match status" value="1"/>
</dbReference>
<evidence type="ECO:0000259" key="5">
    <source>
        <dbReference type="PROSITE" id="PS50865"/>
    </source>
</evidence>
<evidence type="ECO:0000256" key="4">
    <source>
        <dbReference type="PROSITE-ProRule" id="PRU00134"/>
    </source>
</evidence>
<accession>A0A1V8TIY1</accession>
<dbReference type="InParanoid" id="A0A1V8TIY1"/>
<gene>
    <name evidence="6" type="ORF">B0A48_05428</name>
</gene>
<protein>
    <recommendedName>
        <fullName evidence="5">MYND-type domain-containing protein</fullName>
    </recommendedName>
</protein>
<keyword evidence="3" id="KW-0862">Zinc</keyword>
<sequence length="330" mass="36547">MATPCTVCKGSAKHRCSRRSEGVDVDGHPTSTWYCGTECQKAHWSIHKTECKSVNLRKHLYRAGDILQATFLAHTRTTWNYRIVNIERGVDGRLQVHSEQKYTEHRVAFQGAHLSAIEQGALLSHHEGVTPTSEMGGAIKQALAGTVVNLEESMVIPKGASLLEWKARPGPEEYWVMRAKLADGSLWALDLACAKYGTTRPVTPWMTFVDERVTAIIATAPAGTTERMLDDSLDEIMAKHKQSGIVDKLSKDVLCTDSFRQIARYVLSLTTSHEDGHMTLTELAKLPNKDFEAAKEAYVVRYAHTFNTLLEGAEKKDGLSAAALKLRIGL</sequence>
<dbReference type="PROSITE" id="PS50865">
    <property type="entry name" value="ZF_MYND_2"/>
    <property type="match status" value="1"/>
</dbReference>
<evidence type="ECO:0000256" key="2">
    <source>
        <dbReference type="ARBA" id="ARBA00022771"/>
    </source>
</evidence>
<feature type="domain" description="MYND-type" evidence="5">
    <location>
        <begin position="5"/>
        <end position="51"/>
    </location>
</feature>